<reference evidence="2 3" key="1">
    <citation type="journal article" date="2018" name="Elife">
        <title>Firefly genomes illuminate parallel origins of bioluminescence in beetles.</title>
        <authorList>
            <person name="Fallon T.R."/>
            <person name="Lower S.E."/>
            <person name="Chang C.H."/>
            <person name="Bessho-Uehara M."/>
            <person name="Martin G.J."/>
            <person name="Bewick A.J."/>
            <person name="Behringer M."/>
            <person name="Debat H.J."/>
            <person name="Wong I."/>
            <person name="Day J.C."/>
            <person name="Suvorov A."/>
            <person name="Silva C.J."/>
            <person name="Stanger-Hall K.F."/>
            <person name="Hall D.W."/>
            <person name="Schmitz R.J."/>
            <person name="Nelson D.R."/>
            <person name="Lewis S.M."/>
            <person name="Shigenobu S."/>
            <person name="Bybee S.M."/>
            <person name="Larracuente A.M."/>
            <person name="Oba Y."/>
            <person name="Weng J.K."/>
        </authorList>
    </citation>
    <scope>NUCLEOTIDE SEQUENCE [LARGE SCALE GENOMIC DNA]</scope>
    <source>
        <strain evidence="2">1611_PpyrPB1</strain>
        <tissue evidence="2">Whole body</tissue>
    </source>
</reference>
<accession>A0A5N4AAZ4</accession>
<dbReference type="PROSITE" id="PS50191">
    <property type="entry name" value="CRAL_TRIO"/>
    <property type="match status" value="1"/>
</dbReference>
<dbReference type="InterPro" id="IPR001251">
    <property type="entry name" value="CRAL-TRIO_dom"/>
</dbReference>
<dbReference type="PANTHER" id="PTHR10174">
    <property type="entry name" value="ALPHA-TOCOPHEROL TRANSFER PROTEIN-RELATED"/>
    <property type="match status" value="1"/>
</dbReference>
<dbReference type="CDD" id="cd00170">
    <property type="entry name" value="SEC14"/>
    <property type="match status" value="1"/>
</dbReference>
<evidence type="ECO:0000259" key="1">
    <source>
        <dbReference type="PROSITE" id="PS50191"/>
    </source>
</evidence>
<evidence type="ECO:0000313" key="3">
    <source>
        <dbReference type="Proteomes" id="UP000327044"/>
    </source>
</evidence>
<dbReference type="Gene3D" id="3.40.525.10">
    <property type="entry name" value="CRAL-TRIO lipid binding domain"/>
    <property type="match status" value="1"/>
</dbReference>
<dbReference type="SMART" id="SM00516">
    <property type="entry name" value="SEC14"/>
    <property type="match status" value="1"/>
</dbReference>
<gene>
    <name evidence="2" type="ORF">PPYR_11320</name>
</gene>
<dbReference type="GO" id="GO:0016020">
    <property type="term" value="C:membrane"/>
    <property type="evidence" value="ECO:0007669"/>
    <property type="project" value="TreeGrafter"/>
</dbReference>
<dbReference type="EMBL" id="VVIM01000008">
    <property type="protein sequence ID" value="KAB0794481.1"/>
    <property type="molecule type" value="Genomic_DNA"/>
</dbReference>
<dbReference type="Gene3D" id="1.10.8.20">
    <property type="entry name" value="N-terminal domain of phosphatidylinositol transfer protein sec14p"/>
    <property type="match status" value="1"/>
</dbReference>
<dbReference type="PANTHER" id="PTHR10174:SF216">
    <property type="entry name" value="CRAL-TRIO DOMAIN-CONTAINING PROTEIN-RELATED"/>
    <property type="match status" value="1"/>
</dbReference>
<keyword evidence="3" id="KW-1185">Reference proteome</keyword>
<organism evidence="2 3">
    <name type="scientific">Photinus pyralis</name>
    <name type="common">Common eastern firefly</name>
    <name type="synonym">Lampyris pyralis</name>
    <dbReference type="NCBI Taxonomy" id="7054"/>
    <lineage>
        <taxon>Eukaryota</taxon>
        <taxon>Metazoa</taxon>
        <taxon>Ecdysozoa</taxon>
        <taxon>Arthropoda</taxon>
        <taxon>Hexapoda</taxon>
        <taxon>Insecta</taxon>
        <taxon>Pterygota</taxon>
        <taxon>Neoptera</taxon>
        <taxon>Endopterygota</taxon>
        <taxon>Coleoptera</taxon>
        <taxon>Polyphaga</taxon>
        <taxon>Elateriformia</taxon>
        <taxon>Elateroidea</taxon>
        <taxon>Lampyridae</taxon>
        <taxon>Lampyrinae</taxon>
        <taxon>Photinus</taxon>
    </lineage>
</organism>
<dbReference type="InterPro" id="IPR036273">
    <property type="entry name" value="CRAL/TRIO_N_dom_sf"/>
</dbReference>
<dbReference type="SUPFAM" id="SSF52087">
    <property type="entry name" value="CRAL/TRIO domain"/>
    <property type="match status" value="1"/>
</dbReference>
<dbReference type="Proteomes" id="UP000327044">
    <property type="component" value="Unassembled WGS sequence"/>
</dbReference>
<dbReference type="SUPFAM" id="SSF46938">
    <property type="entry name" value="CRAL/TRIO N-terminal domain"/>
    <property type="match status" value="1"/>
</dbReference>
<proteinExistence type="predicted"/>
<evidence type="ECO:0000313" key="2">
    <source>
        <dbReference type="EMBL" id="KAB0794481.1"/>
    </source>
</evidence>
<dbReference type="InParanoid" id="A0A5N4AAZ4"/>
<dbReference type="AlphaFoldDB" id="A0A5N4AAZ4"/>
<dbReference type="GO" id="GO:1902936">
    <property type="term" value="F:phosphatidylinositol bisphosphate binding"/>
    <property type="evidence" value="ECO:0007669"/>
    <property type="project" value="TreeGrafter"/>
</dbReference>
<protein>
    <recommendedName>
        <fullName evidence="1">CRAL-TRIO domain-containing protein</fullName>
    </recommendedName>
</protein>
<dbReference type="Gene3D" id="1.20.5.1200">
    <property type="entry name" value="Alpha-tocopherol transfer"/>
    <property type="match status" value="1"/>
</dbReference>
<dbReference type="PRINTS" id="PR00180">
    <property type="entry name" value="CRETINALDHBP"/>
</dbReference>
<sequence length="305" mass="35316">MPIRPLSTELQEKAVKELNEEPGKQHDALENIREWLKKQPHLNVREDDQTMVAFFRGCKWNLQRVKEKLDYFYSIKSFVPEFFDDRNPFSPAVQDALKAGCILPLRKEDDPAAPRTILIRMLKRATEHRVNDGFKLILMTFEILMNEDDNFIISGSKVLEDHKELSLKHIQMVTPTVIKDALTFLKSAYPVKANSFHIINAPDLFAKAFDLVKPFISEKTVKKVYVHTDESFDEVIPSSILPMDYGGTGGKITDLIVEWKLKVESYRDWFMQDYEFRSDESKRAKKPIPDGLFGLDGSFRNLDID</sequence>
<dbReference type="Pfam" id="PF00650">
    <property type="entry name" value="CRAL_TRIO"/>
    <property type="match status" value="1"/>
</dbReference>
<comment type="caution">
    <text evidence="2">The sequence shown here is derived from an EMBL/GenBank/DDBJ whole genome shotgun (WGS) entry which is preliminary data.</text>
</comment>
<feature type="domain" description="CRAL-TRIO" evidence="1">
    <location>
        <begin position="90"/>
        <end position="253"/>
    </location>
</feature>
<dbReference type="InterPro" id="IPR036865">
    <property type="entry name" value="CRAL-TRIO_dom_sf"/>
</dbReference>
<name>A0A5N4AAZ4_PHOPY</name>